<evidence type="ECO:0000313" key="2">
    <source>
        <dbReference type="Proteomes" id="UP001430953"/>
    </source>
</evidence>
<sequence length="74" mass="8745">MRRKLERSEGRRSRLKRGIGRRRINSEIGVVLFHQTERHRTIVCLSGYRNTVQRNRTILASRANAVIEQTSREN</sequence>
<dbReference type="EMBL" id="JADYXP020000004">
    <property type="protein sequence ID" value="KAL0125243.1"/>
    <property type="molecule type" value="Genomic_DNA"/>
</dbReference>
<gene>
    <name evidence="1" type="ORF">PUN28_004406</name>
</gene>
<keyword evidence="2" id="KW-1185">Reference proteome</keyword>
<evidence type="ECO:0000313" key="1">
    <source>
        <dbReference type="EMBL" id="KAL0125243.1"/>
    </source>
</evidence>
<proteinExistence type="predicted"/>
<comment type="caution">
    <text evidence="1">The sequence shown here is derived from an EMBL/GenBank/DDBJ whole genome shotgun (WGS) entry which is preliminary data.</text>
</comment>
<dbReference type="Proteomes" id="UP001430953">
    <property type="component" value="Unassembled WGS sequence"/>
</dbReference>
<name>A0AAW2GCD7_9HYME</name>
<accession>A0AAW2GCD7</accession>
<protein>
    <submittedName>
        <fullName evidence="1">Uncharacterized protein</fullName>
    </submittedName>
</protein>
<reference evidence="1 2" key="1">
    <citation type="submission" date="2023-03" db="EMBL/GenBank/DDBJ databases">
        <title>High recombination rates correlate with genetic variation in Cardiocondyla obscurior ants.</title>
        <authorList>
            <person name="Errbii M."/>
        </authorList>
    </citation>
    <scope>NUCLEOTIDE SEQUENCE [LARGE SCALE GENOMIC DNA]</scope>
    <source>
        <strain evidence="1">Alpha-2009</strain>
        <tissue evidence="1">Whole body</tissue>
    </source>
</reference>
<organism evidence="1 2">
    <name type="scientific">Cardiocondyla obscurior</name>
    <dbReference type="NCBI Taxonomy" id="286306"/>
    <lineage>
        <taxon>Eukaryota</taxon>
        <taxon>Metazoa</taxon>
        <taxon>Ecdysozoa</taxon>
        <taxon>Arthropoda</taxon>
        <taxon>Hexapoda</taxon>
        <taxon>Insecta</taxon>
        <taxon>Pterygota</taxon>
        <taxon>Neoptera</taxon>
        <taxon>Endopterygota</taxon>
        <taxon>Hymenoptera</taxon>
        <taxon>Apocrita</taxon>
        <taxon>Aculeata</taxon>
        <taxon>Formicoidea</taxon>
        <taxon>Formicidae</taxon>
        <taxon>Myrmicinae</taxon>
        <taxon>Cardiocondyla</taxon>
    </lineage>
</organism>
<dbReference type="AlphaFoldDB" id="A0AAW2GCD7"/>